<gene>
    <name evidence="3" type="ORF">EV186_104424</name>
</gene>
<evidence type="ECO:0000259" key="2">
    <source>
        <dbReference type="PROSITE" id="PS50937"/>
    </source>
</evidence>
<keyword evidence="1 3" id="KW-0238">DNA-binding</keyword>
<dbReference type="EMBL" id="SNXZ01000004">
    <property type="protein sequence ID" value="TDP96436.1"/>
    <property type="molecule type" value="Genomic_DNA"/>
</dbReference>
<dbReference type="PANTHER" id="PTHR30204:SF93">
    <property type="entry name" value="HTH MERR-TYPE DOMAIN-CONTAINING PROTEIN"/>
    <property type="match status" value="1"/>
</dbReference>
<dbReference type="SMART" id="SM00422">
    <property type="entry name" value="HTH_MERR"/>
    <property type="match status" value="1"/>
</dbReference>
<dbReference type="InterPro" id="IPR047057">
    <property type="entry name" value="MerR_fam"/>
</dbReference>
<comment type="caution">
    <text evidence="3">The sequence shown here is derived from an EMBL/GenBank/DDBJ whole genome shotgun (WGS) entry which is preliminary data.</text>
</comment>
<proteinExistence type="predicted"/>
<name>A0A4R6SBP6_LABRH</name>
<protein>
    <submittedName>
        <fullName evidence="3">DNA-binding transcriptional MerR regulator</fullName>
    </submittedName>
</protein>
<sequence>MRIGEVADRTGVANRMLRYYEEQELLTPGRHRNGYRDYTESDVRRVETIRDLSASGVPTRFIKIVLDRQADAGAWTSKCDAILADMVRCQIAELDSKISCLTTSREALRSFLDEATLERTVRASAG</sequence>
<dbReference type="Proteomes" id="UP000295444">
    <property type="component" value="Unassembled WGS sequence"/>
</dbReference>
<keyword evidence="4" id="KW-1185">Reference proteome</keyword>
<dbReference type="GO" id="GO:0003700">
    <property type="term" value="F:DNA-binding transcription factor activity"/>
    <property type="evidence" value="ECO:0007669"/>
    <property type="project" value="InterPro"/>
</dbReference>
<feature type="domain" description="HTH merR-type" evidence="2">
    <location>
        <begin position="1"/>
        <end position="68"/>
    </location>
</feature>
<dbReference type="RefSeq" id="WP_133851786.1">
    <property type="nucleotide sequence ID" value="NZ_SNXZ01000004.1"/>
</dbReference>
<dbReference type="InterPro" id="IPR009061">
    <property type="entry name" value="DNA-bd_dom_put_sf"/>
</dbReference>
<accession>A0A4R6SBP6</accession>
<evidence type="ECO:0000313" key="4">
    <source>
        <dbReference type="Proteomes" id="UP000295444"/>
    </source>
</evidence>
<dbReference type="PRINTS" id="PR00040">
    <property type="entry name" value="HTHMERR"/>
</dbReference>
<evidence type="ECO:0000256" key="1">
    <source>
        <dbReference type="ARBA" id="ARBA00023125"/>
    </source>
</evidence>
<dbReference type="PROSITE" id="PS50937">
    <property type="entry name" value="HTH_MERR_2"/>
    <property type="match status" value="1"/>
</dbReference>
<dbReference type="SUPFAM" id="SSF46955">
    <property type="entry name" value="Putative DNA-binding domain"/>
    <property type="match status" value="1"/>
</dbReference>
<dbReference type="InterPro" id="IPR000551">
    <property type="entry name" value="MerR-type_HTH_dom"/>
</dbReference>
<dbReference type="OrthoDB" id="3824912at2"/>
<dbReference type="GO" id="GO:0003677">
    <property type="term" value="F:DNA binding"/>
    <property type="evidence" value="ECO:0007669"/>
    <property type="project" value="UniProtKB-KW"/>
</dbReference>
<evidence type="ECO:0000313" key="3">
    <source>
        <dbReference type="EMBL" id="TDP96436.1"/>
    </source>
</evidence>
<organism evidence="3 4">
    <name type="scientific">Labedaea rhizosphaerae</name>
    <dbReference type="NCBI Taxonomy" id="598644"/>
    <lineage>
        <taxon>Bacteria</taxon>
        <taxon>Bacillati</taxon>
        <taxon>Actinomycetota</taxon>
        <taxon>Actinomycetes</taxon>
        <taxon>Pseudonocardiales</taxon>
        <taxon>Pseudonocardiaceae</taxon>
        <taxon>Labedaea</taxon>
    </lineage>
</organism>
<dbReference type="AlphaFoldDB" id="A0A4R6SBP6"/>
<reference evidence="3 4" key="1">
    <citation type="submission" date="2019-03" db="EMBL/GenBank/DDBJ databases">
        <title>Genomic Encyclopedia of Type Strains, Phase IV (KMG-IV): sequencing the most valuable type-strain genomes for metagenomic binning, comparative biology and taxonomic classification.</title>
        <authorList>
            <person name="Goeker M."/>
        </authorList>
    </citation>
    <scope>NUCLEOTIDE SEQUENCE [LARGE SCALE GENOMIC DNA]</scope>
    <source>
        <strain evidence="3 4">DSM 45361</strain>
    </source>
</reference>
<dbReference type="Gene3D" id="1.10.1660.10">
    <property type="match status" value="1"/>
</dbReference>
<dbReference type="Pfam" id="PF13411">
    <property type="entry name" value="MerR_1"/>
    <property type="match status" value="1"/>
</dbReference>
<dbReference type="PANTHER" id="PTHR30204">
    <property type="entry name" value="REDOX-CYCLING DRUG-SENSING TRANSCRIPTIONAL ACTIVATOR SOXR"/>
    <property type="match status" value="1"/>
</dbReference>